<dbReference type="Pfam" id="PF07969">
    <property type="entry name" value="Amidohydro_3"/>
    <property type="match status" value="1"/>
</dbReference>
<dbReference type="PANTHER" id="PTHR43135">
    <property type="entry name" value="ALPHA-D-RIBOSE 1-METHYLPHOSPHONATE 5-TRIPHOSPHATE DIPHOSPHATASE"/>
    <property type="match status" value="1"/>
</dbReference>
<dbReference type="InterPro" id="IPR012696">
    <property type="entry name" value="PhnM"/>
</dbReference>
<dbReference type="EC" id="3.6.1.63" evidence="3"/>
<sequence length="406" mass="43158">MTTETAPRTASDTPWPAGPPPQDYVIGHVRAVLADRIVDDAHIVVRRGRIAEIGTGPRPCDLDGHGLLALPGIIDVHSDALERERSPRPSAVLPWDFALTSFEGRISGAGITTMFHGAGFQHKHARGVKREPSAALELCHAVDEHSHAVVDHRVLHRLDVLSELGAQTLRTRLDEVADDPTAGVPLVSHEDHTPGQGQYVDPSHLVTYMVGADGTSEEDAWAQVEKMRAEGETHDHIRTANLAWLGRLAREGRIRLMGHDPDSPDAIDALVERGVTVAEFPTTMAAAERARECGLLTVAGAPNLMRGRSHAGNVSALELARRGLLDALASDYLPTALLGAVSVAAPEIGLPAAVGLITDGPARVAGLEDRGRLEPGARADLVLVSDSTGPWLRVARTLPANAGTGR</sequence>
<dbReference type="Proteomes" id="UP001442841">
    <property type="component" value="Chromosome"/>
</dbReference>
<name>A0ABZ3FJW3_9ACTN</name>
<keyword evidence="3" id="KW-0378">Hydrolase</keyword>
<feature type="compositionally biased region" description="Polar residues" evidence="1">
    <location>
        <begin position="1"/>
        <end position="12"/>
    </location>
</feature>
<dbReference type="InterPro" id="IPR011059">
    <property type="entry name" value="Metal-dep_hydrolase_composite"/>
</dbReference>
<dbReference type="SUPFAM" id="SSF51338">
    <property type="entry name" value="Composite domain of metallo-dependent hydrolases"/>
    <property type="match status" value="1"/>
</dbReference>
<protein>
    <submittedName>
        <fullName evidence="3">Alpha-D-ribose 1-methylphosphonate 5-triphosphate diphosphatase</fullName>
        <ecNumber evidence="3">3.6.1.63</ecNumber>
    </submittedName>
</protein>
<dbReference type="NCBIfam" id="NF011984">
    <property type="entry name" value="PRK15446.1-5"/>
    <property type="match status" value="1"/>
</dbReference>
<proteinExistence type="predicted"/>
<evidence type="ECO:0000313" key="4">
    <source>
        <dbReference type="Proteomes" id="UP001442841"/>
    </source>
</evidence>
<dbReference type="PIRSF" id="PIRSF038971">
    <property type="entry name" value="PhnM"/>
    <property type="match status" value="1"/>
</dbReference>
<dbReference type="Gene3D" id="3.20.20.140">
    <property type="entry name" value="Metal-dependent hydrolases"/>
    <property type="match status" value="1"/>
</dbReference>
<organism evidence="3 4">
    <name type="scientific">Ammonicoccus fulvus</name>
    <dbReference type="NCBI Taxonomy" id="3138240"/>
    <lineage>
        <taxon>Bacteria</taxon>
        <taxon>Bacillati</taxon>
        <taxon>Actinomycetota</taxon>
        <taxon>Actinomycetes</taxon>
        <taxon>Propionibacteriales</taxon>
        <taxon>Propionibacteriaceae</taxon>
        <taxon>Ammonicoccus</taxon>
    </lineage>
</organism>
<feature type="domain" description="Amidohydrolase 3" evidence="2">
    <location>
        <begin position="348"/>
        <end position="385"/>
    </location>
</feature>
<keyword evidence="4" id="KW-1185">Reference proteome</keyword>
<dbReference type="InterPro" id="IPR051781">
    <property type="entry name" value="Metallo-dep_Hydrolase"/>
</dbReference>
<gene>
    <name evidence="3" type="ORF">AADG42_02990</name>
</gene>
<dbReference type="NCBIfam" id="NF011990">
    <property type="entry name" value="PRK15446.2-6"/>
    <property type="match status" value="1"/>
</dbReference>
<evidence type="ECO:0000256" key="1">
    <source>
        <dbReference type="SAM" id="MobiDB-lite"/>
    </source>
</evidence>
<dbReference type="RefSeq" id="WP_425307745.1">
    <property type="nucleotide sequence ID" value="NZ_CP154795.1"/>
</dbReference>
<accession>A0ABZ3FJW3</accession>
<dbReference type="SUPFAM" id="SSF51556">
    <property type="entry name" value="Metallo-dependent hydrolases"/>
    <property type="match status" value="1"/>
</dbReference>
<reference evidence="3 4" key="1">
    <citation type="submission" date="2024-04" db="EMBL/GenBank/DDBJ databases">
        <title>Isolation of an actinomycete strain from pig manure.</title>
        <authorList>
            <person name="Gong T."/>
            <person name="Yu Z."/>
            <person name="An M."/>
            <person name="Wei C."/>
            <person name="Yang W."/>
            <person name="Liu L."/>
        </authorList>
    </citation>
    <scope>NUCLEOTIDE SEQUENCE [LARGE SCALE GENOMIC DNA]</scope>
    <source>
        <strain evidence="3 4">ZF39</strain>
    </source>
</reference>
<dbReference type="GO" id="GO:0016787">
    <property type="term" value="F:hydrolase activity"/>
    <property type="evidence" value="ECO:0007669"/>
    <property type="project" value="UniProtKB-KW"/>
</dbReference>
<feature type="region of interest" description="Disordered" evidence="1">
    <location>
        <begin position="1"/>
        <end position="21"/>
    </location>
</feature>
<dbReference type="InterPro" id="IPR013108">
    <property type="entry name" value="Amidohydro_3"/>
</dbReference>
<dbReference type="InterPro" id="IPR032466">
    <property type="entry name" value="Metal_Hydrolase"/>
</dbReference>
<dbReference type="EMBL" id="CP154795">
    <property type="protein sequence ID" value="XAN06311.1"/>
    <property type="molecule type" value="Genomic_DNA"/>
</dbReference>
<evidence type="ECO:0000259" key="2">
    <source>
        <dbReference type="Pfam" id="PF07969"/>
    </source>
</evidence>
<evidence type="ECO:0000313" key="3">
    <source>
        <dbReference type="EMBL" id="XAN06311.1"/>
    </source>
</evidence>
<dbReference type="PANTHER" id="PTHR43135:SF3">
    <property type="entry name" value="ALPHA-D-RIBOSE 1-METHYLPHOSPHONATE 5-TRIPHOSPHATE DIPHOSPHATASE"/>
    <property type="match status" value="1"/>
</dbReference>
<dbReference type="Gene3D" id="2.30.40.10">
    <property type="entry name" value="Urease, subunit C, domain 1"/>
    <property type="match status" value="1"/>
</dbReference>